<feature type="compositionally biased region" description="Gly residues" evidence="1">
    <location>
        <begin position="149"/>
        <end position="162"/>
    </location>
</feature>
<reference evidence="2 3" key="1">
    <citation type="submission" date="2017-07" db="EMBL/GenBank/DDBJ databases">
        <title>Draft whole genome sequences of clinical Proprionibacteriaceae strains.</title>
        <authorList>
            <person name="Bernier A.-M."/>
            <person name="Bernard K."/>
            <person name="Domingo M.-C."/>
        </authorList>
    </citation>
    <scope>NUCLEOTIDE SEQUENCE [LARGE SCALE GENOMIC DNA]</scope>
    <source>
        <strain evidence="2 3">NML 130396</strain>
    </source>
</reference>
<dbReference type="EMBL" id="NMVQ01000003">
    <property type="protein sequence ID" value="OYO24477.1"/>
    <property type="molecule type" value="Genomic_DNA"/>
</dbReference>
<feature type="region of interest" description="Disordered" evidence="1">
    <location>
        <begin position="477"/>
        <end position="503"/>
    </location>
</feature>
<feature type="compositionally biased region" description="Basic and acidic residues" evidence="1">
    <location>
        <begin position="287"/>
        <end position="296"/>
    </location>
</feature>
<gene>
    <name evidence="2" type="ORF">CGZ93_03565</name>
</gene>
<dbReference type="OrthoDB" id="3734419at2"/>
<name>A0A255HA69_9ACTN</name>
<evidence type="ECO:0000256" key="1">
    <source>
        <dbReference type="SAM" id="MobiDB-lite"/>
    </source>
</evidence>
<sequence>MTNPDTRADFWSEFSTQDAPPPMAPAPTAPQPTGHYRDPVSTSPEAPVDPSVPSPGAGTFDVPPASPVPGDQPADAPMETGTEGPGAPMETGTEAQGLQGSAGGTSEGGTPSEQVAGGASDRSSEAEVGREGASAEVDNPAQSEPGKAGEAGGAEVGRVGEGGRQDPVIEVPKDHQELTQDGTVADEKVATLPDGGVINTTGKDTVITTRDGVQVTRHADGTVSVDASVRNNSDPKAGDDVSELHGDGTFMTEDGTKVQVDDGKVIVTQLDGTRMTMLPNGTVEVDLPDKDDKSNNPDDPGAGDGKGEDDKGKDEDKGKDDEKKEDEGAGDPSGGGGSPSGGGGSPSGGGGSPSGGGGSPSGGGGSPSGGGGSPSGGGGGNNQPTENPPGDTEAPKDTKPPGPAEDTEFNVADLRADAGTYSDRANKAKGISQTFTGFDGAIPAWGVWYQAEGPYKEAVKRCVTIFNDAEKALDKMSDKLNQTATDYEKTEEKNKGRARKKGK</sequence>
<feature type="region of interest" description="Disordered" evidence="1">
    <location>
        <begin position="1"/>
        <end position="185"/>
    </location>
</feature>
<feature type="region of interest" description="Disordered" evidence="1">
    <location>
        <begin position="274"/>
        <end position="408"/>
    </location>
</feature>
<feature type="compositionally biased region" description="Basic and acidic residues" evidence="1">
    <location>
        <begin position="1"/>
        <end position="10"/>
    </location>
</feature>
<protein>
    <submittedName>
        <fullName evidence="2">Uncharacterized protein</fullName>
    </submittedName>
</protein>
<dbReference type="RefSeq" id="WP_094362785.1">
    <property type="nucleotide sequence ID" value="NZ_NMVQ01000003.1"/>
</dbReference>
<dbReference type="Proteomes" id="UP000216311">
    <property type="component" value="Unassembled WGS sequence"/>
</dbReference>
<feature type="compositionally biased region" description="Pro residues" evidence="1">
    <location>
        <begin position="19"/>
        <end position="30"/>
    </location>
</feature>
<dbReference type="AlphaFoldDB" id="A0A255HA69"/>
<comment type="caution">
    <text evidence="2">The sequence shown here is derived from an EMBL/GenBank/DDBJ whole genome shotgun (WGS) entry which is preliminary data.</text>
</comment>
<feature type="compositionally biased region" description="Gly residues" evidence="1">
    <location>
        <begin position="331"/>
        <end position="381"/>
    </location>
</feature>
<evidence type="ECO:0000313" key="3">
    <source>
        <dbReference type="Proteomes" id="UP000216311"/>
    </source>
</evidence>
<accession>A0A255HA69</accession>
<organism evidence="2 3">
    <name type="scientific">Enemella dayhoffiae</name>
    <dbReference type="NCBI Taxonomy" id="2016507"/>
    <lineage>
        <taxon>Bacteria</taxon>
        <taxon>Bacillati</taxon>
        <taxon>Actinomycetota</taxon>
        <taxon>Actinomycetes</taxon>
        <taxon>Propionibacteriales</taxon>
        <taxon>Propionibacteriaceae</taxon>
        <taxon>Enemella</taxon>
    </lineage>
</organism>
<feature type="compositionally biased region" description="Basic and acidic residues" evidence="1">
    <location>
        <begin position="486"/>
        <end position="495"/>
    </location>
</feature>
<keyword evidence="3" id="KW-1185">Reference proteome</keyword>
<proteinExistence type="predicted"/>
<feature type="compositionally biased region" description="Basic and acidic residues" evidence="1">
    <location>
        <begin position="305"/>
        <end position="327"/>
    </location>
</feature>
<evidence type="ECO:0000313" key="2">
    <source>
        <dbReference type="EMBL" id="OYO24477.1"/>
    </source>
</evidence>